<evidence type="ECO:0000259" key="7">
    <source>
        <dbReference type="PROSITE" id="PS50059"/>
    </source>
</evidence>
<evidence type="ECO:0000256" key="5">
    <source>
        <dbReference type="PROSITE-ProRule" id="PRU00277"/>
    </source>
</evidence>
<keyword evidence="6" id="KW-0175">Coiled coil</keyword>
<dbReference type="PANTHER" id="PTHR10516">
    <property type="entry name" value="PEPTIDYL-PROLYL CIS-TRANS ISOMERASE"/>
    <property type="match status" value="1"/>
</dbReference>
<dbReference type="AlphaFoldDB" id="A0A7S2TWK4"/>
<dbReference type="EC" id="5.2.1.8" evidence="2 5"/>
<organism evidence="8">
    <name type="scientific">Lotharella oceanica</name>
    <dbReference type="NCBI Taxonomy" id="641309"/>
    <lineage>
        <taxon>Eukaryota</taxon>
        <taxon>Sar</taxon>
        <taxon>Rhizaria</taxon>
        <taxon>Cercozoa</taxon>
        <taxon>Chlorarachniophyceae</taxon>
        <taxon>Lotharella</taxon>
    </lineage>
</organism>
<keyword evidence="3 5" id="KW-0697">Rotamase</keyword>
<accession>A0A7S2TWK4</accession>
<proteinExistence type="predicted"/>
<dbReference type="SUPFAM" id="SSF54534">
    <property type="entry name" value="FKBP-like"/>
    <property type="match status" value="1"/>
</dbReference>
<evidence type="ECO:0000256" key="1">
    <source>
        <dbReference type="ARBA" id="ARBA00000971"/>
    </source>
</evidence>
<sequence length="183" mass="20598">MPTVATAFDKIKEEITVIRKEAAERAVKRKKEAEEAAKRAKEEKEKMDEILKTAEKIDVTPDEDKGVLKQVIKEGKPDTSPPEGMRVVAHYTGTLLDGTKFDSSRDRDSTFDFDIGQNQVIKCWDLAFATMNIGERAMLTCEPEYAYGERGSPPKIPPDATLKFDVELISWRDAYAPDAKDEL</sequence>
<dbReference type="Gene3D" id="3.10.50.40">
    <property type="match status" value="1"/>
</dbReference>
<gene>
    <name evidence="8" type="ORF">LSP00402_LOCUS15868</name>
</gene>
<dbReference type="FunFam" id="3.10.50.40:FF:000006">
    <property type="entry name" value="Peptidyl-prolyl cis-trans isomerase"/>
    <property type="match status" value="1"/>
</dbReference>
<evidence type="ECO:0000256" key="3">
    <source>
        <dbReference type="ARBA" id="ARBA00023110"/>
    </source>
</evidence>
<protein>
    <recommendedName>
        <fullName evidence="2 5">peptidylprolyl isomerase</fullName>
        <ecNumber evidence="2 5">5.2.1.8</ecNumber>
    </recommendedName>
</protein>
<dbReference type="Pfam" id="PF00254">
    <property type="entry name" value="FKBP_C"/>
    <property type="match status" value="1"/>
</dbReference>
<dbReference type="GO" id="GO:0003755">
    <property type="term" value="F:peptidyl-prolyl cis-trans isomerase activity"/>
    <property type="evidence" value="ECO:0007669"/>
    <property type="project" value="UniProtKB-KW"/>
</dbReference>
<comment type="catalytic activity">
    <reaction evidence="1 5">
        <text>[protein]-peptidylproline (omega=180) = [protein]-peptidylproline (omega=0)</text>
        <dbReference type="Rhea" id="RHEA:16237"/>
        <dbReference type="Rhea" id="RHEA-COMP:10747"/>
        <dbReference type="Rhea" id="RHEA-COMP:10748"/>
        <dbReference type="ChEBI" id="CHEBI:83833"/>
        <dbReference type="ChEBI" id="CHEBI:83834"/>
        <dbReference type="EC" id="5.2.1.8"/>
    </reaction>
</comment>
<dbReference type="EMBL" id="HBHP01025549">
    <property type="protein sequence ID" value="CAD9771878.1"/>
    <property type="molecule type" value="Transcribed_RNA"/>
</dbReference>
<dbReference type="PROSITE" id="PS50059">
    <property type="entry name" value="FKBP_PPIASE"/>
    <property type="match status" value="1"/>
</dbReference>
<dbReference type="GO" id="GO:0005737">
    <property type="term" value="C:cytoplasm"/>
    <property type="evidence" value="ECO:0007669"/>
    <property type="project" value="TreeGrafter"/>
</dbReference>
<evidence type="ECO:0000256" key="2">
    <source>
        <dbReference type="ARBA" id="ARBA00013194"/>
    </source>
</evidence>
<reference evidence="8" key="1">
    <citation type="submission" date="2021-01" db="EMBL/GenBank/DDBJ databases">
        <authorList>
            <person name="Corre E."/>
            <person name="Pelletier E."/>
            <person name="Niang G."/>
            <person name="Scheremetjew M."/>
            <person name="Finn R."/>
            <person name="Kale V."/>
            <person name="Holt S."/>
            <person name="Cochrane G."/>
            <person name="Meng A."/>
            <person name="Brown T."/>
            <person name="Cohen L."/>
        </authorList>
    </citation>
    <scope>NUCLEOTIDE SEQUENCE</scope>
    <source>
        <strain evidence="8">CCMP622</strain>
    </source>
</reference>
<feature type="domain" description="PPIase FKBP-type" evidence="7">
    <location>
        <begin position="84"/>
        <end position="172"/>
    </location>
</feature>
<keyword evidence="4 5" id="KW-0413">Isomerase</keyword>
<dbReference type="InterPro" id="IPR050689">
    <property type="entry name" value="FKBP-type_PPIase"/>
</dbReference>
<name>A0A7S2TWK4_9EUKA</name>
<feature type="coiled-coil region" evidence="6">
    <location>
        <begin position="20"/>
        <end position="57"/>
    </location>
</feature>
<dbReference type="PANTHER" id="PTHR10516:SF443">
    <property type="entry name" value="FK506-BINDING PROTEIN 59-RELATED"/>
    <property type="match status" value="1"/>
</dbReference>
<evidence type="ECO:0000256" key="6">
    <source>
        <dbReference type="SAM" id="Coils"/>
    </source>
</evidence>
<dbReference type="InterPro" id="IPR046357">
    <property type="entry name" value="PPIase_dom_sf"/>
</dbReference>
<evidence type="ECO:0000256" key="4">
    <source>
        <dbReference type="ARBA" id="ARBA00023235"/>
    </source>
</evidence>
<evidence type="ECO:0000313" key="8">
    <source>
        <dbReference type="EMBL" id="CAD9771878.1"/>
    </source>
</evidence>
<dbReference type="InterPro" id="IPR001179">
    <property type="entry name" value="PPIase_FKBP_dom"/>
</dbReference>